<dbReference type="AlphaFoldDB" id="A0A2G5NTB9"/>
<keyword evidence="1" id="KW-0812">Transmembrane</keyword>
<accession>A0A2G5NTB9</accession>
<protein>
    <submittedName>
        <fullName evidence="2">Uncharacterized protein</fullName>
    </submittedName>
</protein>
<dbReference type="Proteomes" id="UP000229523">
    <property type="component" value="Unassembled WGS sequence"/>
</dbReference>
<gene>
    <name evidence="2" type="ORF">BFS35_004060</name>
</gene>
<keyword evidence="1" id="KW-1133">Transmembrane helix</keyword>
<feature type="transmembrane region" description="Helical" evidence="1">
    <location>
        <begin position="12"/>
        <end position="31"/>
    </location>
</feature>
<organism evidence="2 3">
    <name type="scientific">Macrococcoides goetzii</name>
    <dbReference type="NCBI Taxonomy" id="1891097"/>
    <lineage>
        <taxon>Bacteria</taxon>
        <taxon>Bacillati</taxon>
        <taxon>Bacillota</taxon>
        <taxon>Bacilli</taxon>
        <taxon>Bacillales</taxon>
        <taxon>Staphylococcaceae</taxon>
        <taxon>Macrococcoides</taxon>
    </lineage>
</organism>
<evidence type="ECO:0000313" key="3">
    <source>
        <dbReference type="Proteomes" id="UP000229523"/>
    </source>
</evidence>
<dbReference type="EMBL" id="MJBI02000001">
    <property type="protein sequence ID" value="RAI82869.1"/>
    <property type="molecule type" value="Genomic_DNA"/>
</dbReference>
<evidence type="ECO:0000256" key="1">
    <source>
        <dbReference type="SAM" id="Phobius"/>
    </source>
</evidence>
<keyword evidence="3" id="KW-1185">Reference proteome</keyword>
<name>A0A2G5NTB9_9STAP</name>
<proteinExistence type="predicted"/>
<evidence type="ECO:0000313" key="2">
    <source>
        <dbReference type="EMBL" id="RAI82869.1"/>
    </source>
</evidence>
<keyword evidence="1" id="KW-0472">Membrane</keyword>
<feature type="transmembrane region" description="Helical" evidence="1">
    <location>
        <begin position="37"/>
        <end position="54"/>
    </location>
</feature>
<comment type="caution">
    <text evidence="2">The sequence shown here is derived from an EMBL/GenBank/DDBJ whole genome shotgun (WGS) entry which is preliminary data.</text>
</comment>
<dbReference type="RefSeq" id="WP_099577595.1">
    <property type="nucleotide sequence ID" value="NZ_MJBI02000001.1"/>
</dbReference>
<reference evidence="2 3" key="1">
    <citation type="journal article" date="2018" name="Front. Microbiol.">
        <title>Description and Comparative Genomics of Macrococcus caseolyticus subsp. hominis subsp. nov., Macrococcus goetzii sp. nov., Macrococcus epidermidis sp. nov., and Macrococcus bohemicus sp. nov., Novel Macrococci From Human Clinical Material With Virulence Potential and Suspected Uptake of Foreign DNA by Natural Transformation.</title>
        <authorList>
            <person name="Maslanova I."/>
            <person name="Wertheimer Z."/>
            <person name="Sedlacek I."/>
            <person name="Svec P."/>
            <person name="Indrakova A."/>
            <person name="Kovarovic V."/>
            <person name="Schumann P."/>
            <person name="Sproer C."/>
            <person name="Kralova S."/>
            <person name="Sedo O."/>
            <person name="Kristofova L."/>
            <person name="Vrbovska V."/>
            <person name="Fuzik T."/>
            <person name="Petras P."/>
            <person name="Zdrahal Z."/>
            <person name="Ruzickova V."/>
            <person name="Doskar J."/>
            <person name="Pantucek R."/>
        </authorList>
    </citation>
    <scope>NUCLEOTIDE SEQUENCE [LARGE SCALE GENOMIC DNA]</scope>
    <source>
        <strain evidence="2 3">CCM 4927</strain>
    </source>
</reference>
<sequence length="66" mass="7610">MNNVFFKSKLLISLAIIGILFGILGVILAIYKSEYALIPTLICALIPILFVHYYDSEEKKYYENHK</sequence>